<dbReference type="InterPro" id="IPR013078">
    <property type="entry name" value="His_Pase_superF_clade-1"/>
</dbReference>
<comment type="caution">
    <text evidence="1">The sequence shown here is derived from an EMBL/GenBank/DDBJ whole genome shotgun (WGS) entry which is preliminary data.</text>
</comment>
<dbReference type="SMART" id="SM00855">
    <property type="entry name" value="PGAM"/>
    <property type="match status" value="1"/>
</dbReference>
<dbReference type="InterPro" id="IPR029033">
    <property type="entry name" value="His_PPase_superfam"/>
</dbReference>
<dbReference type="Pfam" id="PF00300">
    <property type="entry name" value="His_Phos_1"/>
    <property type="match status" value="1"/>
</dbReference>
<dbReference type="EMBL" id="JAGKSB010000002">
    <property type="protein sequence ID" value="MBP3942307.1"/>
    <property type="molecule type" value="Genomic_DNA"/>
</dbReference>
<organism evidence="1 2">
    <name type="scientific">Rhinopithecimicrobium faecis</name>
    <dbReference type="NCBI Taxonomy" id="2820698"/>
    <lineage>
        <taxon>Bacteria</taxon>
        <taxon>Pseudomonadati</taxon>
        <taxon>Bacteroidota</taxon>
        <taxon>Sphingobacteriia</taxon>
        <taxon>Sphingobacteriales</taxon>
        <taxon>Sphingobacteriaceae</taxon>
        <taxon>Rhinopithecimicrobium</taxon>
    </lineage>
</organism>
<accession>A0A8T4HA03</accession>
<name>A0A8T4HA03_9SPHI</name>
<protein>
    <submittedName>
        <fullName evidence="1">Histidine phosphatase family protein</fullName>
    </submittedName>
</protein>
<reference evidence="1" key="1">
    <citation type="submission" date="2021-03" db="EMBL/GenBank/DDBJ databases">
        <authorList>
            <person name="Lu T."/>
            <person name="Wang Q."/>
            <person name="Han X."/>
        </authorList>
    </citation>
    <scope>NUCLEOTIDE SEQUENCE</scope>
    <source>
        <strain evidence="1">WQ 2009</strain>
    </source>
</reference>
<keyword evidence="2" id="KW-1185">Reference proteome</keyword>
<dbReference type="Proteomes" id="UP000679691">
    <property type="component" value="Unassembled WGS sequence"/>
</dbReference>
<evidence type="ECO:0000313" key="2">
    <source>
        <dbReference type="Proteomes" id="UP000679691"/>
    </source>
</evidence>
<proteinExistence type="predicted"/>
<dbReference type="SUPFAM" id="SSF53254">
    <property type="entry name" value="Phosphoglycerate mutase-like"/>
    <property type="match status" value="1"/>
</dbReference>
<dbReference type="PANTHER" id="PTHR47623:SF1">
    <property type="entry name" value="OS09G0287300 PROTEIN"/>
    <property type="match status" value="1"/>
</dbReference>
<dbReference type="AlphaFoldDB" id="A0A8T4HA03"/>
<dbReference type="RefSeq" id="WP_353545790.1">
    <property type="nucleotide sequence ID" value="NZ_JAGKSB010000002.1"/>
</dbReference>
<dbReference type="CDD" id="cd07067">
    <property type="entry name" value="HP_PGM_like"/>
    <property type="match status" value="1"/>
</dbReference>
<dbReference type="PANTHER" id="PTHR47623">
    <property type="entry name" value="OS09G0287300 PROTEIN"/>
    <property type="match status" value="1"/>
</dbReference>
<evidence type="ECO:0000313" key="1">
    <source>
        <dbReference type="EMBL" id="MBP3942307.1"/>
    </source>
</evidence>
<gene>
    <name evidence="1" type="ORF">J5U18_01795</name>
</gene>
<sequence length="159" mass="17185">MHLYLLRHAEAQHPPGCADFDRPLSAAGILEAQALAATLAADYSLTGKRCILASTAARTQQTAAIFTQENHFPENSLQHIPEIYEASAIDLLKIINNQAEDIEHLIIIGHNPGLSYLIHYISGIAVTLKTAQLAHLSLEEGITFPLLSASTANLVRIIG</sequence>
<dbReference type="Gene3D" id="3.40.50.1240">
    <property type="entry name" value="Phosphoglycerate mutase-like"/>
    <property type="match status" value="1"/>
</dbReference>